<evidence type="ECO:0000313" key="2">
    <source>
        <dbReference type="EMBL" id="NUU26779.1"/>
    </source>
</evidence>
<accession>A0A850DQA0</accession>
<organism evidence="2 3">
    <name type="scientific">Curtobacterium citreum</name>
    <dbReference type="NCBI Taxonomy" id="2036"/>
    <lineage>
        <taxon>Bacteria</taxon>
        <taxon>Bacillati</taxon>
        <taxon>Actinomycetota</taxon>
        <taxon>Actinomycetes</taxon>
        <taxon>Micrococcales</taxon>
        <taxon>Microbacteriaceae</taxon>
        <taxon>Curtobacterium</taxon>
    </lineage>
</organism>
<reference evidence="2 3" key="1">
    <citation type="submission" date="2020-05" db="EMBL/GenBank/DDBJ databases">
        <title>Genome Sequencing of Type Strains.</title>
        <authorList>
            <person name="Lemaire J.F."/>
            <person name="Inderbitzin P."/>
            <person name="Gregorio O.A."/>
            <person name="Collins S.B."/>
            <person name="Wespe N."/>
            <person name="Knight-Connoni V."/>
        </authorList>
    </citation>
    <scope>NUCLEOTIDE SEQUENCE [LARGE SCALE GENOMIC DNA]</scope>
    <source>
        <strain evidence="2 3">DSM 20512</strain>
    </source>
</reference>
<dbReference type="Proteomes" id="UP000539146">
    <property type="component" value="Unassembled WGS sequence"/>
</dbReference>
<dbReference type="RefSeq" id="WP_175324966.1">
    <property type="nucleotide sequence ID" value="NZ_BAAAWP010000001.1"/>
</dbReference>
<evidence type="ECO:0000256" key="1">
    <source>
        <dbReference type="SAM" id="MobiDB-lite"/>
    </source>
</evidence>
<sequence>MLAVVVLAIVGVVASGGVFLATGSERDGGRVSSVRPWSDPQPSAAATQDVRVGNALGAPVPQQSAAPVPRAVRDWVVQALPLEGDLVAAAGGASGRVRVGATASSEVTIALRDVVVAPGHPSVVVLLSQQVHGDGSSPGHIDVADALVELPADDASASIVLSDLSGIPTDVRSVVVADAASGVVLGRAVLLPA</sequence>
<gene>
    <name evidence="2" type="ORF">HP467_01430</name>
</gene>
<name>A0A850DQA0_9MICO</name>
<proteinExistence type="predicted"/>
<feature type="region of interest" description="Disordered" evidence="1">
    <location>
        <begin position="25"/>
        <end position="47"/>
    </location>
</feature>
<comment type="caution">
    <text evidence="2">The sequence shown here is derived from an EMBL/GenBank/DDBJ whole genome shotgun (WGS) entry which is preliminary data.</text>
</comment>
<protein>
    <submittedName>
        <fullName evidence="2">Uncharacterized protein</fullName>
    </submittedName>
</protein>
<dbReference type="EMBL" id="JABMCG010000057">
    <property type="protein sequence ID" value="NUU26779.1"/>
    <property type="molecule type" value="Genomic_DNA"/>
</dbReference>
<evidence type="ECO:0000313" key="3">
    <source>
        <dbReference type="Proteomes" id="UP000539146"/>
    </source>
</evidence>
<dbReference type="AlphaFoldDB" id="A0A850DQA0"/>